<sequence length="235" mass="24024">MDLFGIATSAFILGFSGAMMPGPLLTVTISESTRRGFIAGPLITLGHAILELALVLALAGGLSIFLTSGGVAQAIAVLGGAFLVYMGWGMARDAYTGRVSLPMKQGASAGDTPAEGDAPGPAASRPGALPGSGGLHPVAAGILVSLANPYWSLWWATIGLGFITLSLKSGYAGLASFFTGHILADLAWYGLVAAAIAGGRRFITDHIYRGVLVVCGVFLIGLGVYFLYYGLTAKL</sequence>
<feature type="transmembrane region" description="Helical" evidence="6">
    <location>
        <begin position="153"/>
        <end position="174"/>
    </location>
</feature>
<dbReference type="PANTHER" id="PTHR38825:SF1">
    <property type="entry name" value="TRANSPORTER, LYSE FAMILY"/>
    <property type="match status" value="1"/>
</dbReference>
<dbReference type="Proteomes" id="UP000298324">
    <property type="component" value="Unassembled WGS sequence"/>
</dbReference>
<keyword evidence="5 6" id="KW-0472">Membrane</keyword>
<dbReference type="InterPro" id="IPR001123">
    <property type="entry name" value="LeuE-type"/>
</dbReference>
<comment type="subcellular location">
    <subcellularLocation>
        <location evidence="1">Cell membrane</location>
        <topology evidence="1">Multi-pass membrane protein</topology>
    </subcellularLocation>
</comment>
<keyword evidence="4 6" id="KW-1133">Transmembrane helix</keyword>
<protein>
    <submittedName>
        <fullName evidence="7">Leucine export protein LeuE</fullName>
    </submittedName>
</protein>
<evidence type="ECO:0000256" key="5">
    <source>
        <dbReference type="ARBA" id="ARBA00023136"/>
    </source>
</evidence>
<evidence type="ECO:0000256" key="1">
    <source>
        <dbReference type="ARBA" id="ARBA00004651"/>
    </source>
</evidence>
<feature type="transmembrane region" description="Helical" evidence="6">
    <location>
        <begin position="186"/>
        <end position="203"/>
    </location>
</feature>
<evidence type="ECO:0000313" key="8">
    <source>
        <dbReference type="Proteomes" id="UP000298324"/>
    </source>
</evidence>
<evidence type="ECO:0000256" key="3">
    <source>
        <dbReference type="ARBA" id="ARBA00022692"/>
    </source>
</evidence>
<feature type="transmembrane region" description="Helical" evidence="6">
    <location>
        <begin position="71"/>
        <end position="91"/>
    </location>
</feature>
<organism evidence="7 8">
    <name type="scientific">Pelotomaculum schinkii</name>
    <dbReference type="NCBI Taxonomy" id="78350"/>
    <lineage>
        <taxon>Bacteria</taxon>
        <taxon>Bacillati</taxon>
        <taxon>Bacillota</taxon>
        <taxon>Clostridia</taxon>
        <taxon>Eubacteriales</taxon>
        <taxon>Desulfotomaculaceae</taxon>
        <taxon>Pelotomaculum</taxon>
    </lineage>
</organism>
<dbReference type="Pfam" id="PF01810">
    <property type="entry name" value="LysE"/>
    <property type="match status" value="1"/>
</dbReference>
<dbReference type="RefSeq" id="WP_190239842.1">
    <property type="nucleotide sequence ID" value="NZ_QFGA01000001.1"/>
</dbReference>
<dbReference type="PANTHER" id="PTHR38825">
    <property type="entry name" value="LYSINE EXPORTER PROTEIN (LYSE/YGGA)"/>
    <property type="match status" value="1"/>
</dbReference>
<name>A0A4Y7RH89_9FIRM</name>
<accession>A0A4Y7RH89</accession>
<keyword evidence="2" id="KW-1003">Cell membrane</keyword>
<reference evidence="7 8" key="1">
    <citation type="journal article" date="2018" name="Environ. Microbiol.">
        <title>Novel energy conservation strategies and behaviour of Pelotomaculum schinkii driving syntrophic propionate catabolism.</title>
        <authorList>
            <person name="Hidalgo-Ahumada C.A.P."/>
            <person name="Nobu M.K."/>
            <person name="Narihiro T."/>
            <person name="Tamaki H."/>
            <person name="Liu W.T."/>
            <person name="Kamagata Y."/>
            <person name="Stams A.J.M."/>
            <person name="Imachi H."/>
            <person name="Sousa D.Z."/>
        </authorList>
    </citation>
    <scope>NUCLEOTIDE SEQUENCE [LARGE SCALE GENOMIC DNA]</scope>
    <source>
        <strain evidence="7 8">HH</strain>
    </source>
</reference>
<dbReference type="GO" id="GO:0006865">
    <property type="term" value="P:amino acid transport"/>
    <property type="evidence" value="ECO:0007669"/>
    <property type="project" value="InterPro"/>
</dbReference>
<feature type="transmembrane region" description="Helical" evidence="6">
    <location>
        <begin position="36"/>
        <end position="59"/>
    </location>
</feature>
<dbReference type="AlphaFoldDB" id="A0A4Y7RH89"/>
<evidence type="ECO:0000256" key="2">
    <source>
        <dbReference type="ARBA" id="ARBA00022475"/>
    </source>
</evidence>
<evidence type="ECO:0000313" key="7">
    <source>
        <dbReference type="EMBL" id="TEB08120.1"/>
    </source>
</evidence>
<proteinExistence type="predicted"/>
<evidence type="ECO:0000256" key="4">
    <source>
        <dbReference type="ARBA" id="ARBA00022989"/>
    </source>
</evidence>
<evidence type="ECO:0000256" key="6">
    <source>
        <dbReference type="SAM" id="Phobius"/>
    </source>
</evidence>
<dbReference type="EMBL" id="QFGA01000001">
    <property type="protein sequence ID" value="TEB08120.1"/>
    <property type="molecule type" value="Genomic_DNA"/>
</dbReference>
<gene>
    <name evidence="7" type="ORF">Psch_01675</name>
</gene>
<comment type="caution">
    <text evidence="7">The sequence shown here is derived from an EMBL/GenBank/DDBJ whole genome shotgun (WGS) entry which is preliminary data.</text>
</comment>
<keyword evidence="8" id="KW-1185">Reference proteome</keyword>
<keyword evidence="3 6" id="KW-0812">Transmembrane</keyword>
<dbReference type="GO" id="GO:0005886">
    <property type="term" value="C:plasma membrane"/>
    <property type="evidence" value="ECO:0007669"/>
    <property type="project" value="UniProtKB-SubCell"/>
</dbReference>
<feature type="transmembrane region" description="Helical" evidence="6">
    <location>
        <begin position="209"/>
        <end position="231"/>
    </location>
</feature>